<keyword evidence="11 14" id="KW-1133">Transmembrane helix</keyword>
<reference evidence="16" key="1">
    <citation type="submission" date="2024-05" db="EMBL/GenBank/DDBJ databases">
        <title>Alkalihalobacillus sp. strain MEB203 novel alkaliphilic bacterium from Lonar Lake, India.</title>
        <authorList>
            <person name="Joshi A."/>
            <person name="Thite S."/>
            <person name="Mengade P."/>
        </authorList>
    </citation>
    <scope>NUCLEOTIDE SEQUENCE</scope>
    <source>
        <strain evidence="16">MEB 203</strain>
    </source>
</reference>
<keyword evidence="7 14" id="KW-0812">Transmembrane</keyword>
<evidence type="ECO:0000256" key="5">
    <source>
        <dbReference type="ARBA" id="ARBA00022553"/>
    </source>
</evidence>
<dbReference type="Proteomes" id="UP001148125">
    <property type="component" value="Unassembled WGS sequence"/>
</dbReference>
<evidence type="ECO:0000256" key="11">
    <source>
        <dbReference type="ARBA" id="ARBA00022989"/>
    </source>
</evidence>
<keyword evidence="17" id="KW-1185">Reference proteome</keyword>
<dbReference type="Pfam" id="PF00512">
    <property type="entry name" value="HisKA"/>
    <property type="match status" value="1"/>
</dbReference>
<feature type="transmembrane region" description="Helical" evidence="14">
    <location>
        <begin position="7"/>
        <end position="25"/>
    </location>
</feature>
<dbReference type="InterPro" id="IPR005467">
    <property type="entry name" value="His_kinase_dom"/>
</dbReference>
<dbReference type="InterPro" id="IPR036890">
    <property type="entry name" value="HATPase_C_sf"/>
</dbReference>
<dbReference type="Gene3D" id="1.10.287.130">
    <property type="match status" value="1"/>
</dbReference>
<dbReference type="CDD" id="cd00082">
    <property type="entry name" value="HisKA"/>
    <property type="match status" value="1"/>
</dbReference>
<dbReference type="SMART" id="SM00387">
    <property type="entry name" value="HATPase_c"/>
    <property type="match status" value="1"/>
</dbReference>
<dbReference type="SMART" id="SM00388">
    <property type="entry name" value="HisKA"/>
    <property type="match status" value="1"/>
</dbReference>
<evidence type="ECO:0000259" key="15">
    <source>
        <dbReference type="PROSITE" id="PS50109"/>
    </source>
</evidence>
<keyword evidence="9" id="KW-0418">Kinase</keyword>
<feature type="transmembrane region" description="Helical" evidence="14">
    <location>
        <begin position="161"/>
        <end position="185"/>
    </location>
</feature>
<dbReference type="EMBL" id="JAOTPO010000011">
    <property type="protein sequence ID" value="MDE5414803.1"/>
    <property type="molecule type" value="Genomic_DNA"/>
</dbReference>
<dbReference type="InterPro" id="IPR003661">
    <property type="entry name" value="HisK_dim/P_dom"/>
</dbReference>
<protein>
    <recommendedName>
        <fullName evidence="3">histidine kinase</fullName>
        <ecNumber evidence="3">2.7.13.3</ecNumber>
    </recommendedName>
</protein>
<dbReference type="SUPFAM" id="SSF47384">
    <property type="entry name" value="Homodimeric domain of signal transducing histidine kinase"/>
    <property type="match status" value="1"/>
</dbReference>
<evidence type="ECO:0000313" key="17">
    <source>
        <dbReference type="Proteomes" id="UP001148125"/>
    </source>
</evidence>
<accession>A0ABT5VH81</accession>
<gene>
    <name evidence="16" type="ORF">N7Z68_15700</name>
</gene>
<dbReference type="PANTHER" id="PTHR43065:SF46">
    <property type="entry name" value="C4-DICARBOXYLATE TRANSPORT SENSOR PROTEIN DCTB"/>
    <property type="match status" value="1"/>
</dbReference>
<evidence type="ECO:0000256" key="7">
    <source>
        <dbReference type="ARBA" id="ARBA00022692"/>
    </source>
</evidence>
<keyword evidence="13 14" id="KW-0472">Membrane</keyword>
<organism evidence="16 17">
    <name type="scientific">Alkalihalobacterium chitinilyticum</name>
    <dbReference type="NCBI Taxonomy" id="2980103"/>
    <lineage>
        <taxon>Bacteria</taxon>
        <taxon>Bacillati</taxon>
        <taxon>Bacillota</taxon>
        <taxon>Bacilli</taxon>
        <taxon>Bacillales</taxon>
        <taxon>Bacillaceae</taxon>
        <taxon>Alkalihalobacterium</taxon>
    </lineage>
</organism>
<keyword evidence="10 16" id="KW-0067">ATP-binding</keyword>
<dbReference type="PRINTS" id="PR00344">
    <property type="entry name" value="BCTRLSENSOR"/>
</dbReference>
<dbReference type="PROSITE" id="PS50109">
    <property type="entry name" value="HIS_KIN"/>
    <property type="match status" value="1"/>
</dbReference>
<evidence type="ECO:0000256" key="14">
    <source>
        <dbReference type="SAM" id="Phobius"/>
    </source>
</evidence>
<feature type="domain" description="Histidine kinase" evidence="15">
    <location>
        <begin position="210"/>
        <end position="416"/>
    </location>
</feature>
<proteinExistence type="predicted"/>
<evidence type="ECO:0000256" key="8">
    <source>
        <dbReference type="ARBA" id="ARBA00022741"/>
    </source>
</evidence>
<evidence type="ECO:0000256" key="10">
    <source>
        <dbReference type="ARBA" id="ARBA00022840"/>
    </source>
</evidence>
<dbReference type="InterPro" id="IPR003594">
    <property type="entry name" value="HATPase_dom"/>
</dbReference>
<dbReference type="RefSeq" id="WP_275119413.1">
    <property type="nucleotide sequence ID" value="NZ_JAOTPO010000011.1"/>
</dbReference>
<evidence type="ECO:0000256" key="6">
    <source>
        <dbReference type="ARBA" id="ARBA00022679"/>
    </source>
</evidence>
<dbReference type="SUPFAM" id="SSF55874">
    <property type="entry name" value="ATPase domain of HSP90 chaperone/DNA topoisomerase II/histidine kinase"/>
    <property type="match status" value="1"/>
</dbReference>
<feature type="transmembrane region" description="Helical" evidence="14">
    <location>
        <begin position="133"/>
        <end position="155"/>
    </location>
</feature>
<keyword evidence="12" id="KW-0902">Two-component regulatory system</keyword>
<evidence type="ECO:0000256" key="4">
    <source>
        <dbReference type="ARBA" id="ARBA00022475"/>
    </source>
</evidence>
<dbReference type="InterPro" id="IPR036097">
    <property type="entry name" value="HisK_dim/P_sf"/>
</dbReference>
<keyword evidence="8" id="KW-0547">Nucleotide-binding</keyword>
<sequence length="419" mass="46785">MEGIEQLLLNVLFIIVFLLFIPILVEMNAQRLSKIQKNWIVILSASLAIISCISFPITIMDGYFFDLRLVVLTVAGLYGGVSASILLAGVTIMYRFIVGGAGASATLIVVIILLFCIILLTDYFRKTSRKNKIMLGSSLSLFAALLAIINSTLIFGAPFSYAFLFIFLTLTFCTAFFTIYLYEVFQETLLIKKRIIKAEKMDIVSHLASSVSHEVRNPLTVIKGFLQMMEQNDIPEEQRKKFIKISIEEVDRANDIIRNYLTFAKPSPENKTKLNVKVELERTIQIITPLANMNGVEIVTKLESYFTEGETQAFQQCLLNLTKNCIEAMPDGGKLYIETKEENGDLVIVISDNGKGMTKEQVSRLGEPYFTTKGREGTGLGMMAAINIIETMAGKLSVTSKVNEGTNFHIRLPIVEECS</sequence>
<keyword evidence="5" id="KW-0597">Phosphoprotein</keyword>
<dbReference type="PANTHER" id="PTHR43065">
    <property type="entry name" value="SENSOR HISTIDINE KINASE"/>
    <property type="match status" value="1"/>
</dbReference>
<dbReference type="Gene3D" id="3.30.565.10">
    <property type="entry name" value="Histidine kinase-like ATPase, C-terminal domain"/>
    <property type="match status" value="1"/>
</dbReference>
<feature type="transmembrane region" description="Helical" evidence="14">
    <location>
        <begin position="37"/>
        <end position="57"/>
    </location>
</feature>
<dbReference type="GO" id="GO:0005524">
    <property type="term" value="F:ATP binding"/>
    <property type="evidence" value="ECO:0007669"/>
    <property type="project" value="UniProtKB-KW"/>
</dbReference>
<comment type="subcellular location">
    <subcellularLocation>
        <location evidence="2">Cell membrane</location>
        <topology evidence="2">Multi-pass membrane protein</topology>
    </subcellularLocation>
</comment>
<keyword evidence="4" id="KW-1003">Cell membrane</keyword>
<evidence type="ECO:0000256" key="13">
    <source>
        <dbReference type="ARBA" id="ARBA00023136"/>
    </source>
</evidence>
<evidence type="ECO:0000256" key="2">
    <source>
        <dbReference type="ARBA" id="ARBA00004651"/>
    </source>
</evidence>
<dbReference type="EC" id="2.7.13.3" evidence="3"/>
<feature type="transmembrane region" description="Helical" evidence="14">
    <location>
        <begin position="96"/>
        <end position="121"/>
    </location>
</feature>
<dbReference type="InterPro" id="IPR011620">
    <property type="entry name" value="Sig_transdc_His_kinase_LytS_TM"/>
</dbReference>
<dbReference type="Pfam" id="PF02518">
    <property type="entry name" value="HATPase_c"/>
    <property type="match status" value="1"/>
</dbReference>
<dbReference type="Pfam" id="PF07694">
    <property type="entry name" value="5TM-5TMR_LYT"/>
    <property type="match status" value="1"/>
</dbReference>
<evidence type="ECO:0000256" key="12">
    <source>
        <dbReference type="ARBA" id="ARBA00023012"/>
    </source>
</evidence>
<evidence type="ECO:0000256" key="3">
    <source>
        <dbReference type="ARBA" id="ARBA00012438"/>
    </source>
</evidence>
<comment type="caution">
    <text evidence="16">The sequence shown here is derived from an EMBL/GenBank/DDBJ whole genome shotgun (WGS) entry which is preliminary data.</text>
</comment>
<comment type="catalytic activity">
    <reaction evidence="1">
        <text>ATP + protein L-histidine = ADP + protein N-phospho-L-histidine.</text>
        <dbReference type="EC" id="2.7.13.3"/>
    </reaction>
</comment>
<name>A0ABT5VH81_9BACI</name>
<keyword evidence="6" id="KW-0808">Transferase</keyword>
<feature type="transmembrane region" description="Helical" evidence="14">
    <location>
        <begin position="69"/>
        <end position="90"/>
    </location>
</feature>
<evidence type="ECO:0000313" key="16">
    <source>
        <dbReference type="EMBL" id="MDE5414803.1"/>
    </source>
</evidence>
<dbReference type="InterPro" id="IPR004358">
    <property type="entry name" value="Sig_transdc_His_kin-like_C"/>
</dbReference>
<evidence type="ECO:0000256" key="9">
    <source>
        <dbReference type="ARBA" id="ARBA00022777"/>
    </source>
</evidence>
<evidence type="ECO:0000256" key="1">
    <source>
        <dbReference type="ARBA" id="ARBA00000085"/>
    </source>
</evidence>